<evidence type="ECO:0000313" key="2">
    <source>
        <dbReference type="EMBL" id="PNX99275.1"/>
    </source>
</evidence>
<accession>A0A2K3N892</accession>
<dbReference type="InterPro" id="IPR023302">
    <property type="entry name" value="Pept_S9A_N"/>
</dbReference>
<dbReference type="STRING" id="57577.A0A2K3N892"/>
<reference evidence="2 3" key="1">
    <citation type="journal article" date="2014" name="Am. J. Bot.">
        <title>Genome assembly and annotation for red clover (Trifolium pratense; Fabaceae).</title>
        <authorList>
            <person name="Istvanek J."/>
            <person name="Jaros M."/>
            <person name="Krenek A."/>
            <person name="Repkova J."/>
        </authorList>
    </citation>
    <scope>NUCLEOTIDE SEQUENCE [LARGE SCALE GENOMIC DNA]</scope>
    <source>
        <strain evidence="3">cv. Tatra</strain>
        <tissue evidence="2">Young leaves</tissue>
    </source>
</reference>
<dbReference type="Gene3D" id="2.130.10.120">
    <property type="entry name" value="Prolyl oligopeptidase, N-terminal domain"/>
    <property type="match status" value="1"/>
</dbReference>
<dbReference type="Proteomes" id="UP000236291">
    <property type="component" value="Unassembled WGS sequence"/>
</dbReference>
<dbReference type="GO" id="GO:0004252">
    <property type="term" value="F:serine-type endopeptidase activity"/>
    <property type="evidence" value="ECO:0007669"/>
    <property type="project" value="InterPro"/>
</dbReference>
<dbReference type="Pfam" id="PF02897">
    <property type="entry name" value="Peptidase_S9_N"/>
    <property type="match status" value="2"/>
</dbReference>
<dbReference type="SUPFAM" id="SSF50993">
    <property type="entry name" value="Peptidase/esterase 'gauge' domain"/>
    <property type="match status" value="1"/>
</dbReference>
<name>A0A2K3N892_TRIPR</name>
<proteinExistence type="predicted"/>
<evidence type="ECO:0000313" key="3">
    <source>
        <dbReference type="Proteomes" id="UP000236291"/>
    </source>
</evidence>
<dbReference type="GO" id="GO:0009507">
    <property type="term" value="C:chloroplast"/>
    <property type="evidence" value="ECO:0007669"/>
    <property type="project" value="TreeGrafter"/>
</dbReference>
<evidence type="ECO:0000259" key="1">
    <source>
        <dbReference type="Pfam" id="PF02897"/>
    </source>
</evidence>
<feature type="domain" description="Peptidase S9A N-terminal" evidence="1">
    <location>
        <begin position="41"/>
        <end position="172"/>
    </location>
</feature>
<dbReference type="PANTHER" id="PTHR11757:SF12">
    <property type="entry name" value="PROLYL ENDOPEPTIDASE"/>
    <property type="match status" value="1"/>
</dbReference>
<keyword evidence="2" id="KW-0645">Protease</keyword>
<keyword evidence="2" id="KW-0378">Hydrolase</keyword>
<feature type="domain" description="Peptidase S9A N-terminal" evidence="1">
    <location>
        <begin position="197"/>
        <end position="425"/>
    </location>
</feature>
<gene>
    <name evidence="2" type="ORF">L195_g022540</name>
</gene>
<protein>
    <submittedName>
        <fullName evidence="2">Protease 2-like protein</fullName>
    </submittedName>
</protein>
<dbReference type="EMBL" id="ASHM01017578">
    <property type="protein sequence ID" value="PNX99275.1"/>
    <property type="molecule type" value="Genomic_DNA"/>
</dbReference>
<reference evidence="2 3" key="2">
    <citation type="journal article" date="2017" name="Front. Plant Sci.">
        <title>Gene Classification and Mining of Molecular Markers Useful in Red Clover (Trifolium pratense) Breeding.</title>
        <authorList>
            <person name="Istvanek J."/>
            <person name="Dluhosova J."/>
            <person name="Dluhos P."/>
            <person name="Patkova L."/>
            <person name="Nedelnik J."/>
            <person name="Repkova J."/>
        </authorList>
    </citation>
    <scope>NUCLEOTIDE SEQUENCE [LARGE SCALE GENOMIC DNA]</scope>
    <source>
        <strain evidence="3">cv. Tatra</strain>
        <tissue evidence="2">Young leaves</tissue>
    </source>
</reference>
<organism evidence="2 3">
    <name type="scientific">Trifolium pratense</name>
    <name type="common">Red clover</name>
    <dbReference type="NCBI Taxonomy" id="57577"/>
    <lineage>
        <taxon>Eukaryota</taxon>
        <taxon>Viridiplantae</taxon>
        <taxon>Streptophyta</taxon>
        <taxon>Embryophyta</taxon>
        <taxon>Tracheophyta</taxon>
        <taxon>Spermatophyta</taxon>
        <taxon>Magnoliopsida</taxon>
        <taxon>eudicotyledons</taxon>
        <taxon>Gunneridae</taxon>
        <taxon>Pentapetalae</taxon>
        <taxon>rosids</taxon>
        <taxon>fabids</taxon>
        <taxon>Fabales</taxon>
        <taxon>Fabaceae</taxon>
        <taxon>Papilionoideae</taxon>
        <taxon>50 kb inversion clade</taxon>
        <taxon>NPAAA clade</taxon>
        <taxon>Hologalegina</taxon>
        <taxon>IRL clade</taxon>
        <taxon>Trifolieae</taxon>
        <taxon>Trifolium</taxon>
    </lineage>
</organism>
<sequence length="437" mass="50429">MAHRLLVHLPHSHARLPLITSSFFSTRCLRPSAPFPPQPPPSPKKIPFTVSAHGRTWQDPYHWMSNTEDPHLLEHLNRENSYTNAFMADTLKLCSQLSTEMKTRLPPSISTPPERWGPWLYYQYIPEGKEYPVLCRKLETERSGWLKTFLFRHGMTRSKNEEVLLDWNELAERYVSGLHTKLPLYTENAVYQYTDTEWYVHVGTCRVSPDHNYLAYTVDTSGGERFVLQVKDLRSGLNDPKVEVDGVVSLAWSRDASSLFYTQSDENHRPYRQNIVTGFPVLVLCRKLGYDLVNDLPVFTESDSSFCVDITSTKDGKFITVYVIDSGNPMDGLQRLCERTSGVQYFVEHHSGLFYILTNAPLPDGKWFGDEYYLVRCRVEDIQSPKLQNIILPDKDTRLCDMDIFNGHLVLFLNKKGLPMLCSLNLPFQIDFKFELS</sequence>
<dbReference type="AlphaFoldDB" id="A0A2K3N892"/>
<dbReference type="GO" id="GO:0006508">
    <property type="term" value="P:proteolysis"/>
    <property type="evidence" value="ECO:0007669"/>
    <property type="project" value="UniProtKB-KW"/>
</dbReference>
<dbReference type="InterPro" id="IPR051543">
    <property type="entry name" value="Serine_Peptidase_S9A"/>
</dbReference>
<dbReference type="PANTHER" id="PTHR11757">
    <property type="entry name" value="PROTEASE FAMILY S9A OLIGOPEPTIDASE"/>
    <property type="match status" value="1"/>
</dbReference>
<comment type="caution">
    <text evidence="2">The sequence shown here is derived from an EMBL/GenBank/DDBJ whole genome shotgun (WGS) entry which is preliminary data.</text>
</comment>